<reference evidence="2 3" key="1">
    <citation type="journal article" date="2013" name="Genome Biol.">
        <title>Draft genome of the mountain pine beetle, Dendroctonus ponderosae Hopkins, a major forest pest.</title>
        <authorList>
            <person name="Keeling C.I."/>
            <person name="Yuen M.M."/>
            <person name="Liao N.Y."/>
            <person name="Docking T.R."/>
            <person name="Chan S.K."/>
            <person name="Taylor G.A."/>
            <person name="Palmquist D.L."/>
            <person name="Jackman S.D."/>
            <person name="Nguyen A."/>
            <person name="Li M."/>
            <person name="Henderson H."/>
            <person name="Janes J.K."/>
            <person name="Zhao Y."/>
            <person name="Pandoh P."/>
            <person name="Moore R."/>
            <person name="Sperling F.A."/>
            <person name="Huber D.P."/>
            <person name="Birol I."/>
            <person name="Jones S.J."/>
            <person name="Bohlmann J."/>
        </authorList>
    </citation>
    <scope>NUCLEOTIDE SEQUENCE</scope>
</reference>
<organism evidence="2 3">
    <name type="scientific">Dendroctonus ponderosae</name>
    <name type="common">Mountain pine beetle</name>
    <dbReference type="NCBI Taxonomy" id="77166"/>
    <lineage>
        <taxon>Eukaryota</taxon>
        <taxon>Metazoa</taxon>
        <taxon>Ecdysozoa</taxon>
        <taxon>Arthropoda</taxon>
        <taxon>Hexapoda</taxon>
        <taxon>Insecta</taxon>
        <taxon>Pterygota</taxon>
        <taxon>Neoptera</taxon>
        <taxon>Endopterygota</taxon>
        <taxon>Coleoptera</taxon>
        <taxon>Polyphaga</taxon>
        <taxon>Cucujiformia</taxon>
        <taxon>Curculionidae</taxon>
        <taxon>Scolytinae</taxon>
        <taxon>Dendroctonus</taxon>
    </lineage>
</organism>
<dbReference type="EMBL" id="KI207395">
    <property type="protein sequence ID" value="ERL95672.1"/>
    <property type="molecule type" value="Genomic_DNA"/>
</dbReference>
<dbReference type="Proteomes" id="UP000030742">
    <property type="component" value="Unassembled WGS sequence"/>
</dbReference>
<name>U4URE1_DENPD</name>
<gene>
    <name evidence="2" type="ORF">D910_00100</name>
</gene>
<dbReference type="InterPro" id="IPR006621">
    <property type="entry name" value="Nose-resist-to-fluoxetine_N"/>
</dbReference>
<dbReference type="Pfam" id="PF20146">
    <property type="entry name" value="NRF"/>
    <property type="match status" value="1"/>
</dbReference>
<dbReference type="AlphaFoldDB" id="U4URE1"/>
<feature type="domain" description="Nose resistant-to-fluoxetine protein N-terminal" evidence="1">
    <location>
        <begin position="16"/>
        <end position="156"/>
    </location>
</feature>
<protein>
    <recommendedName>
        <fullName evidence="1">Nose resistant-to-fluoxetine protein N-terminal domain-containing protein</fullName>
    </recommendedName>
</protein>
<evidence type="ECO:0000313" key="3">
    <source>
        <dbReference type="Proteomes" id="UP000030742"/>
    </source>
</evidence>
<proteinExistence type="predicted"/>
<dbReference type="OrthoDB" id="6585993at2759"/>
<evidence type="ECO:0000313" key="2">
    <source>
        <dbReference type="EMBL" id="ERL95672.1"/>
    </source>
</evidence>
<sequence length="190" mass="21306">MQLLARTLHSVCVDLPETCMPLIAQLRDFLSNNQETLRDSSAKSVQGILRGSIAQFGHFEECLTAKAPFPTQFCMATVSANVPEPNNPRDPKSLIYGLNDTVISKIYDKKDPAQQPENAVLLGWCIPASCKPSDLQEYLNEYLSNAVTALTKENVTYSSQIIEQSCQTDLNHRNWDHLDISFLYVLVRSQ</sequence>
<accession>U4URE1</accession>
<dbReference type="SMART" id="SM00703">
    <property type="entry name" value="NRF"/>
    <property type="match status" value="1"/>
</dbReference>
<evidence type="ECO:0000259" key="1">
    <source>
        <dbReference type="SMART" id="SM00703"/>
    </source>
</evidence>